<evidence type="ECO:0000313" key="2">
    <source>
        <dbReference type="WBParaSite" id="ES5_v2.g30757.t1"/>
    </source>
</evidence>
<dbReference type="Proteomes" id="UP000887579">
    <property type="component" value="Unplaced"/>
</dbReference>
<sequence>MGYGYRSFYTSSLFRKQYAENKRKLLTKLRRNSYNTRSQHNMNNDYLAGPLAVIASSFGINPSSDTNVQDTSQLQSAPSGSRALSNHLLWRSAFRHDNFLGPSNNISTPPPTITNNGKETIIEIEEDTASEQFDRDEFHFQY</sequence>
<proteinExistence type="predicted"/>
<protein>
    <submittedName>
        <fullName evidence="2">Uncharacterized protein</fullName>
    </submittedName>
</protein>
<organism evidence="1 2">
    <name type="scientific">Panagrolaimus sp. ES5</name>
    <dbReference type="NCBI Taxonomy" id="591445"/>
    <lineage>
        <taxon>Eukaryota</taxon>
        <taxon>Metazoa</taxon>
        <taxon>Ecdysozoa</taxon>
        <taxon>Nematoda</taxon>
        <taxon>Chromadorea</taxon>
        <taxon>Rhabditida</taxon>
        <taxon>Tylenchina</taxon>
        <taxon>Panagrolaimomorpha</taxon>
        <taxon>Panagrolaimoidea</taxon>
        <taxon>Panagrolaimidae</taxon>
        <taxon>Panagrolaimus</taxon>
    </lineage>
</organism>
<dbReference type="WBParaSite" id="ES5_v2.g30757.t1">
    <property type="protein sequence ID" value="ES5_v2.g30757.t1"/>
    <property type="gene ID" value="ES5_v2.g30757"/>
</dbReference>
<reference evidence="2" key="1">
    <citation type="submission" date="2022-11" db="UniProtKB">
        <authorList>
            <consortium name="WormBaseParasite"/>
        </authorList>
    </citation>
    <scope>IDENTIFICATION</scope>
</reference>
<name>A0AC34GM56_9BILA</name>
<evidence type="ECO:0000313" key="1">
    <source>
        <dbReference type="Proteomes" id="UP000887579"/>
    </source>
</evidence>
<accession>A0AC34GM56</accession>